<dbReference type="InterPro" id="IPR058056">
    <property type="entry name" value="WH_TANC1/2"/>
</dbReference>
<keyword evidence="5" id="KW-0436">Ligase</keyword>
<keyword evidence="1" id="KW-0677">Repeat</keyword>
<organism evidence="5 6">
    <name type="scientific">Paramuricea clavata</name>
    <name type="common">Red gorgonian</name>
    <name type="synonym">Violescent sea-whip</name>
    <dbReference type="NCBI Taxonomy" id="317549"/>
    <lineage>
        <taxon>Eukaryota</taxon>
        <taxon>Metazoa</taxon>
        <taxon>Cnidaria</taxon>
        <taxon>Anthozoa</taxon>
        <taxon>Octocorallia</taxon>
        <taxon>Malacalcyonacea</taxon>
        <taxon>Plexauridae</taxon>
        <taxon>Paramuricea</taxon>
    </lineage>
</organism>
<dbReference type="SUPFAM" id="SSF50998">
    <property type="entry name" value="Quinoprotein alcohol dehydrogenase-like"/>
    <property type="match status" value="1"/>
</dbReference>
<proteinExistence type="predicted"/>
<dbReference type="SUPFAM" id="SSF52540">
    <property type="entry name" value="P-loop containing nucleoside triphosphate hydrolases"/>
    <property type="match status" value="1"/>
</dbReference>
<feature type="non-terminal residue" evidence="5">
    <location>
        <position position="1"/>
    </location>
</feature>
<dbReference type="InterPro" id="IPR056884">
    <property type="entry name" value="NPHP3-like_N"/>
</dbReference>
<feature type="domain" description="Nephrocystin 3-like N-terminal" evidence="3">
    <location>
        <begin position="254"/>
        <end position="419"/>
    </location>
</feature>
<evidence type="ECO:0000256" key="1">
    <source>
        <dbReference type="ARBA" id="ARBA00022737"/>
    </source>
</evidence>
<evidence type="ECO:0000259" key="4">
    <source>
        <dbReference type="Pfam" id="PF25521"/>
    </source>
</evidence>
<comment type="caution">
    <text evidence="5">The sequence shown here is derived from an EMBL/GenBank/DDBJ whole genome shotgun (WGS) entry which is preliminary data.</text>
</comment>
<name>A0A6S7JTL6_PARCT</name>
<dbReference type="GO" id="GO:0016874">
    <property type="term" value="F:ligase activity"/>
    <property type="evidence" value="ECO:0007669"/>
    <property type="project" value="UniProtKB-KW"/>
</dbReference>
<evidence type="ECO:0000259" key="3">
    <source>
        <dbReference type="Pfam" id="PF24883"/>
    </source>
</evidence>
<dbReference type="AlphaFoldDB" id="A0A6S7JTL6"/>
<dbReference type="Pfam" id="PF24883">
    <property type="entry name" value="NPHP3_N"/>
    <property type="match status" value="1"/>
</dbReference>
<evidence type="ECO:0000313" key="6">
    <source>
        <dbReference type="Proteomes" id="UP001152795"/>
    </source>
</evidence>
<dbReference type="Proteomes" id="UP001152795">
    <property type="component" value="Unassembled WGS sequence"/>
</dbReference>
<dbReference type="OrthoDB" id="5953391at2759"/>
<evidence type="ECO:0000259" key="2">
    <source>
        <dbReference type="Pfam" id="PF18738"/>
    </source>
</evidence>
<dbReference type="InterPro" id="IPR027417">
    <property type="entry name" value="P-loop_NTPase"/>
</dbReference>
<sequence>LSMANSSLSSLLGSSDETFNGTKLMRLILDGGTEALRNALLKTHPGNLQVVLSCTCSSSTSTCNYHILSQLRTRKIINQNQWDKLYSVSPNQPNINDFDITLLSVLLRNICGLSPPPSGWDNFPNASDHSVEADIVRIRLFRNDHFGHIAKSAVNTADFTTFWAEISSPLVRLGIDQKEIDRLEKEECGKEEVERILKEWNNKVMNVLNDIKDNVNVLVKKDEELRSDGVLKKHLVRCDFQKEIEFYNAKFTNGTREWVFEQLLTWFNDETSENRAFVISCVAGMGKSVIAAVICKRFAEHVGASHFFQYNNSQYNNPILLLQSLAWQLCNVVPAYKEALIEKLSGNLGKSLNNMNIEGLFSVLFKEPFSGIPGSRKRILVVLDAVDESEFLGKHELAFLISNHLHKLPSYIRFVVTTRPEKNLLDKFIKLNPLYIDSNDERNLNDIKLVLESSLKGVVDSLAEKCEGLMLYAFFLCEIYKNESCIHRIDSLPKGVEEYYERCFRRLERDLSLSGDTFLSFLSVLAVASEPLPEAFVGTVFDFQNSPGSRQKTRKAINSISTFLVINEDKSISFFHKSVRDWLVDNSDHDYSVDVQYGHKTLFDICVKILDELKKNGVSSEGLVTAVVKYALKHCVPHMLNGLDDTGKLEYFVSSYVTDLEVMFASVCVDIDLTMNNITTFLNHEMQIHVSESTRTALSRLFFLIRKYGSFLRNRPQTFLQNVVNEGGDGLSSKASTLLKTRYKDFVYLELFNKGKRNHKFEARCFLSGTISGIDVSPHHDYLVCSYEQGGIELFSLTTGTSEWRIQDFPVILDDSHDGTCMLPHCIVFHPRENVILPGRLDKVITLRGTFTTGTFQYDEDSSVFTNCCFSLDASRMATYHGSKLFVWNVLSGAKEKYVPCKMLHSLSFTASGNFLGTTDAENVLTVYDQHSWFCSLGPKFCVQNHDLSQSSELLHPVVNAVLPSNVHSSHDIEHFLQHPERSWLSKIMKNLHDMFGWSRDDSIRYLLIDVKSVLVFSSTSSFMYVFSIEGLIDTEEQELSMKKDIFSNISTNGDFVYVNNAMNKCFTVCTLDSKYKYSKPYQQSGEFDFVVVRDCVILHGGNDTPELFNNDLTQCLARLDQLTGTRKFLYVSDEVIACIHDEGYINFFNVFTRQIVCQMIFTEDVYSVYACSIEYLVFARTKSSEISLWKDGEKVHSISWTDDFDKVRSGICTFEAEFSPDGKTLCPMIIPISDGFLSGLNFFDNKKLLYDVENFELIKICLT</sequence>
<dbReference type="Pfam" id="PF18738">
    <property type="entry name" value="HEPN_DZIP3"/>
    <property type="match status" value="1"/>
</dbReference>
<feature type="domain" description="TANC1/2-like winged helix" evidence="4">
    <location>
        <begin position="546"/>
        <end position="602"/>
    </location>
</feature>
<dbReference type="Gene3D" id="2.130.10.10">
    <property type="entry name" value="YVTN repeat-like/Quinoprotein amine dehydrogenase"/>
    <property type="match status" value="1"/>
</dbReference>
<keyword evidence="6" id="KW-1185">Reference proteome</keyword>
<dbReference type="InterPro" id="IPR011047">
    <property type="entry name" value="Quinoprotein_ADH-like_sf"/>
</dbReference>
<protein>
    <submittedName>
        <fullName evidence="5">E3 ubiquitin- ligase DZIP3</fullName>
    </submittedName>
</protein>
<dbReference type="PANTHER" id="PTHR10039">
    <property type="entry name" value="AMELOGENIN"/>
    <property type="match status" value="1"/>
</dbReference>
<feature type="non-terminal residue" evidence="5">
    <location>
        <position position="1264"/>
    </location>
</feature>
<reference evidence="5" key="1">
    <citation type="submission" date="2020-04" db="EMBL/GenBank/DDBJ databases">
        <authorList>
            <person name="Alioto T."/>
            <person name="Alioto T."/>
            <person name="Gomez Garrido J."/>
        </authorList>
    </citation>
    <scope>NUCLEOTIDE SEQUENCE</scope>
    <source>
        <strain evidence="5">A484AB</strain>
    </source>
</reference>
<dbReference type="EMBL" id="CACRXK020020068">
    <property type="protein sequence ID" value="CAB4034391.1"/>
    <property type="molecule type" value="Genomic_DNA"/>
</dbReference>
<dbReference type="InterPro" id="IPR015943">
    <property type="entry name" value="WD40/YVTN_repeat-like_dom_sf"/>
</dbReference>
<feature type="domain" description="DZIP3-like HEPN" evidence="2">
    <location>
        <begin position="64"/>
        <end position="191"/>
    </location>
</feature>
<dbReference type="Pfam" id="PF25521">
    <property type="entry name" value="WHD_TANC1"/>
    <property type="match status" value="1"/>
</dbReference>
<dbReference type="InterPro" id="IPR041249">
    <property type="entry name" value="HEPN_DZIP3"/>
</dbReference>
<gene>
    <name evidence="5" type="ORF">PACLA_8A029899</name>
</gene>
<dbReference type="Gene3D" id="3.40.50.300">
    <property type="entry name" value="P-loop containing nucleotide triphosphate hydrolases"/>
    <property type="match status" value="1"/>
</dbReference>
<accession>A0A6S7JTL6</accession>
<evidence type="ECO:0000313" key="5">
    <source>
        <dbReference type="EMBL" id="CAB4034391.1"/>
    </source>
</evidence>